<evidence type="ECO:0000313" key="1">
    <source>
        <dbReference type="EMBL" id="ADB17687.1"/>
    </source>
</evidence>
<reference evidence="1 2" key="1">
    <citation type="journal article" date="2009" name="Stand. Genomic Sci.">
        <title>Complete genome sequence of Pirellula staleyi type strain (ATCC 27377).</title>
        <authorList>
            <person name="Clum A."/>
            <person name="Tindall B.J."/>
            <person name="Sikorski J."/>
            <person name="Ivanova N."/>
            <person name="Mavrommatis K."/>
            <person name="Lucas S."/>
            <person name="Glavina del Rio T."/>
            <person name="Nolan M."/>
            <person name="Chen F."/>
            <person name="Tice H."/>
            <person name="Pitluck S."/>
            <person name="Cheng J.F."/>
            <person name="Chertkov O."/>
            <person name="Brettin T."/>
            <person name="Han C."/>
            <person name="Detter J.C."/>
            <person name="Kuske C."/>
            <person name="Bruce D."/>
            <person name="Goodwin L."/>
            <person name="Ovchinikova G."/>
            <person name="Pati A."/>
            <person name="Mikhailova N."/>
            <person name="Chen A."/>
            <person name="Palaniappan K."/>
            <person name="Land M."/>
            <person name="Hauser L."/>
            <person name="Chang Y.J."/>
            <person name="Jeffries C.D."/>
            <person name="Chain P."/>
            <person name="Rohde M."/>
            <person name="Goker M."/>
            <person name="Bristow J."/>
            <person name="Eisen J.A."/>
            <person name="Markowitz V."/>
            <person name="Hugenholtz P."/>
            <person name="Kyrpides N.C."/>
            <person name="Klenk H.P."/>
            <person name="Lapidus A."/>
        </authorList>
    </citation>
    <scope>NUCLEOTIDE SEQUENCE [LARGE SCALE GENOMIC DNA]</scope>
    <source>
        <strain evidence="2">ATCC 27377 / DSM 6068 / ICPB 4128</strain>
    </source>
</reference>
<evidence type="ECO:0000313" key="2">
    <source>
        <dbReference type="Proteomes" id="UP000001887"/>
    </source>
</evidence>
<dbReference type="KEGG" id="psl:Psta_3022"/>
<dbReference type="Proteomes" id="UP000001887">
    <property type="component" value="Chromosome"/>
</dbReference>
<proteinExistence type="predicted"/>
<keyword evidence="2" id="KW-1185">Reference proteome</keyword>
<accession>D2R9D7</accession>
<dbReference type="EMBL" id="CP001848">
    <property type="protein sequence ID" value="ADB17687.1"/>
    <property type="molecule type" value="Genomic_DNA"/>
</dbReference>
<name>D2R9D7_PIRSD</name>
<dbReference type="HOGENOM" id="CLU_2956624_0_0_0"/>
<dbReference type="STRING" id="530564.Psta_3022"/>
<protein>
    <submittedName>
        <fullName evidence="1">Uncharacterized protein</fullName>
    </submittedName>
</protein>
<sequence length="59" mass="6932">MGRTRIFCPFCQNGTYSQRWYLQHPSVNFFTSRKCIEINGLGMNLWRLARSLLYGAAKE</sequence>
<organism evidence="1 2">
    <name type="scientific">Pirellula staleyi (strain ATCC 27377 / DSM 6068 / ICPB 4128)</name>
    <name type="common">Pirella staleyi</name>
    <dbReference type="NCBI Taxonomy" id="530564"/>
    <lineage>
        <taxon>Bacteria</taxon>
        <taxon>Pseudomonadati</taxon>
        <taxon>Planctomycetota</taxon>
        <taxon>Planctomycetia</taxon>
        <taxon>Pirellulales</taxon>
        <taxon>Pirellulaceae</taxon>
        <taxon>Pirellula</taxon>
    </lineage>
</organism>
<gene>
    <name evidence="1" type="ordered locus">Psta_3022</name>
</gene>
<dbReference type="AlphaFoldDB" id="D2R9D7"/>